<keyword evidence="2" id="KW-1133">Transmembrane helix</keyword>
<dbReference type="RefSeq" id="WP_035843510.1">
    <property type="nucleotide sequence ID" value="NZ_FNOB01000005.1"/>
</dbReference>
<protein>
    <submittedName>
        <fullName evidence="4">Sporulation related domain-containing protein</fullName>
    </submittedName>
</protein>
<keyword evidence="2" id="KW-0812">Transmembrane</keyword>
<proteinExistence type="predicted"/>
<keyword evidence="2" id="KW-0472">Membrane</keyword>
<feature type="domain" description="SPOR" evidence="3">
    <location>
        <begin position="227"/>
        <end position="312"/>
    </location>
</feature>
<dbReference type="InterPro" id="IPR036680">
    <property type="entry name" value="SPOR-like_sf"/>
</dbReference>
<feature type="region of interest" description="Disordered" evidence="1">
    <location>
        <begin position="105"/>
        <end position="162"/>
    </location>
</feature>
<evidence type="ECO:0000256" key="2">
    <source>
        <dbReference type="SAM" id="Phobius"/>
    </source>
</evidence>
<accession>A0A1H2URG0</accession>
<feature type="compositionally biased region" description="Low complexity" evidence="1">
    <location>
        <begin position="123"/>
        <end position="158"/>
    </location>
</feature>
<dbReference type="Gene3D" id="3.30.70.1070">
    <property type="entry name" value="Sporulation related repeat"/>
    <property type="match status" value="1"/>
</dbReference>
<organism evidence="4 5">
    <name type="scientific">Allgaiera indica</name>
    <dbReference type="NCBI Taxonomy" id="765699"/>
    <lineage>
        <taxon>Bacteria</taxon>
        <taxon>Pseudomonadati</taxon>
        <taxon>Pseudomonadota</taxon>
        <taxon>Alphaproteobacteria</taxon>
        <taxon>Rhodobacterales</taxon>
        <taxon>Paracoccaceae</taxon>
        <taxon>Allgaiera</taxon>
    </lineage>
</organism>
<sequence>MAEIEFDRQGQAHSGPQPGGLQGYINIAGAVTSLALIIGVGVWGYNLVRRDAAGVPVIKALKGPMRVAPEDPGGQIARNVGLAVNAVAADEPLPPPPDRVVLAPSPVSLSPDDMAPDAITGHPDATGASGAAAPAVAPPAAEGQAQGADAAPAAAAPAEPRDPVEVALAAARAATEALTGEGPQPVTGGTAEAVRNSIRPMLRPSGQTAPIDQPPKVLKTVSIDPASLRPGTRLVQLGAYPSVAAAQSAWNGIVTQFGQLMDKHGQVIQQAESGGRVFYRLRAAGFAAESEARAFCAALQAQNAGCIPVTIR</sequence>
<evidence type="ECO:0000313" key="5">
    <source>
        <dbReference type="Proteomes" id="UP000199541"/>
    </source>
</evidence>
<gene>
    <name evidence="4" type="ORF">SAMN05444006_10526</name>
</gene>
<evidence type="ECO:0000259" key="3">
    <source>
        <dbReference type="PROSITE" id="PS51724"/>
    </source>
</evidence>
<dbReference type="InterPro" id="IPR007730">
    <property type="entry name" value="SPOR-like_dom"/>
</dbReference>
<reference evidence="4 5" key="1">
    <citation type="submission" date="2016-10" db="EMBL/GenBank/DDBJ databases">
        <authorList>
            <person name="Varghese N."/>
            <person name="Submissions S."/>
        </authorList>
    </citation>
    <scope>NUCLEOTIDE SEQUENCE [LARGE SCALE GENOMIC DNA]</scope>
    <source>
        <strain evidence="4 5">DSM 24802</strain>
    </source>
</reference>
<comment type="caution">
    <text evidence="4">The sequence shown here is derived from an EMBL/GenBank/DDBJ whole genome shotgun (WGS) entry which is preliminary data.</text>
</comment>
<dbReference type="Proteomes" id="UP000199541">
    <property type="component" value="Unassembled WGS sequence"/>
</dbReference>
<dbReference type="EMBL" id="FNOB01000005">
    <property type="protein sequence ID" value="SDW58685.1"/>
    <property type="molecule type" value="Genomic_DNA"/>
</dbReference>
<dbReference type="PROSITE" id="PS51724">
    <property type="entry name" value="SPOR"/>
    <property type="match status" value="1"/>
</dbReference>
<feature type="transmembrane region" description="Helical" evidence="2">
    <location>
        <begin position="24"/>
        <end position="45"/>
    </location>
</feature>
<name>A0A1H2URG0_9RHOB</name>
<evidence type="ECO:0000313" key="4">
    <source>
        <dbReference type="EMBL" id="SDW58685.1"/>
    </source>
</evidence>
<keyword evidence="5" id="KW-1185">Reference proteome</keyword>
<evidence type="ECO:0000256" key="1">
    <source>
        <dbReference type="SAM" id="MobiDB-lite"/>
    </source>
</evidence>
<dbReference type="Pfam" id="PF05036">
    <property type="entry name" value="SPOR"/>
    <property type="match status" value="1"/>
</dbReference>